<dbReference type="OrthoDB" id="146450at2157"/>
<dbReference type="Proteomes" id="UP000466535">
    <property type="component" value="Unassembled WGS sequence"/>
</dbReference>
<comment type="caution">
    <text evidence="3">The sequence shown here is derived from an EMBL/GenBank/DDBJ whole genome shotgun (WGS) entry which is preliminary data.</text>
</comment>
<dbReference type="EMBL" id="WUUT01000001">
    <property type="protein sequence ID" value="MXR50327.1"/>
    <property type="molecule type" value="Genomic_DNA"/>
</dbReference>
<dbReference type="RefSeq" id="WP_159762468.1">
    <property type="nucleotide sequence ID" value="NZ_WUUT01000001.1"/>
</dbReference>
<gene>
    <name evidence="3" type="ORF">GRX03_01715</name>
</gene>
<evidence type="ECO:0000313" key="4">
    <source>
        <dbReference type="Proteomes" id="UP000466535"/>
    </source>
</evidence>
<evidence type="ECO:0000259" key="2">
    <source>
        <dbReference type="PROSITE" id="PS50075"/>
    </source>
</evidence>
<proteinExistence type="predicted"/>
<evidence type="ECO:0000256" key="1">
    <source>
        <dbReference type="SAM" id="MobiDB-lite"/>
    </source>
</evidence>
<feature type="domain" description="Carrier" evidence="2">
    <location>
        <begin position="1"/>
        <end position="77"/>
    </location>
</feature>
<name>A0A6B0SYV5_9EURY</name>
<accession>A0A6B0SYV5</accession>
<feature type="compositionally biased region" description="Basic and acidic residues" evidence="1">
    <location>
        <begin position="1"/>
        <end position="10"/>
    </location>
</feature>
<feature type="region of interest" description="Disordered" evidence="1">
    <location>
        <begin position="1"/>
        <end position="38"/>
    </location>
</feature>
<protein>
    <submittedName>
        <fullName evidence="3">Conditioned medium-induced protein 4</fullName>
    </submittedName>
</protein>
<keyword evidence="4" id="KW-1185">Reference proteome</keyword>
<dbReference type="PROSITE" id="PS50075">
    <property type="entry name" value="CARRIER"/>
    <property type="match status" value="1"/>
</dbReference>
<feature type="region of interest" description="Disordered" evidence="1">
    <location>
        <begin position="165"/>
        <end position="194"/>
    </location>
</feature>
<sequence length="194" mass="22264">MEEKTEELRDIFLSVSEEETVTESQTEDRGSLLGGSDGDLTEVVEQLREKFGFELSMDEETRCRLIEAFYDGADDEQLAERFDLDAETVFEARMELHLLRDGEPQLPEETVEAIRGSERSAERLAEEFDTTAEEIRRCRAVLETRERSRRVSQRFRTAYEERLTDTELSDHLAAETHEDGLDGATEGAEVDVDF</sequence>
<feature type="compositionally biased region" description="Basic and acidic residues" evidence="1">
    <location>
        <begin position="165"/>
        <end position="180"/>
    </location>
</feature>
<organism evidence="3 4">
    <name type="scientific">Halovenus carboxidivorans</name>
    <dbReference type="NCBI Taxonomy" id="2692199"/>
    <lineage>
        <taxon>Archaea</taxon>
        <taxon>Methanobacteriati</taxon>
        <taxon>Methanobacteriota</taxon>
        <taxon>Stenosarchaea group</taxon>
        <taxon>Halobacteria</taxon>
        <taxon>Halobacteriales</taxon>
        <taxon>Haloarculaceae</taxon>
        <taxon>Halovenus</taxon>
    </lineage>
</organism>
<reference evidence="3 4" key="1">
    <citation type="submission" date="2019-12" db="EMBL/GenBank/DDBJ databases">
        <title>Isolation and characterization of three novel carbon monoxide-oxidizing members of Halobacteria from salione crusts and soils.</title>
        <authorList>
            <person name="Myers M.R."/>
            <person name="King G.M."/>
        </authorList>
    </citation>
    <scope>NUCLEOTIDE SEQUENCE [LARGE SCALE GENOMIC DNA]</scope>
    <source>
        <strain evidence="3 4">WSH3</strain>
    </source>
</reference>
<evidence type="ECO:0000313" key="3">
    <source>
        <dbReference type="EMBL" id="MXR50327.1"/>
    </source>
</evidence>
<dbReference type="InterPro" id="IPR009081">
    <property type="entry name" value="PP-bd_ACP"/>
</dbReference>
<dbReference type="AlphaFoldDB" id="A0A6B0SYV5"/>